<keyword evidence="1" id="KW-0472">Membrane</keyword>
<dbReference type="InterPro" id="IPR012902">
    <property type="entry name" value="N_methyl_site"/>
</dbReference>
<dbReference type="Pfam" id="PF07963">
    <property type="entry name" value="N_methyl"/>
    <property type="match status" value="1"/>
</dbReference>
<accession>A0A1N6HLH7</accession>
<proteinExistence type="predicted"/>
<gene>
    <name evidence="2" type="ORF">SAMN02745824_3348</name>
</gene>
<sequence>MTRNGFTLVETLVSIVAGGLLLGAITMVIAGLGDDLRESEAFGGNQTQQARPILESALAGARFADENFTPLPRSENSLSFRMIAPAALQSQGYVQASLQISNRAGAKALLLQSISNTFPAVEILSGQKDIGIEYVEVPENDGEFIGTVVISYHGQAGGSANQIKIHPKINGRGACVFDVISQRCRS</sequence>
<dbReference type="STRING" id="1123272.SAMN02745824_3348"/>
<feature type="transmembrane region" description="Helical" evidence="1">
    <location>
        <begin position="12"/>
        <end position="32"/>
    </location>
</feature>
<keyword evidence="1" id="KW-1133">Transmembrane helix</keyword>
<keyword evidence="1" id="KW-0812">Transmembrane</keyword>
<dbReference type="AlphaFoldDB" id="A0A1N6HLH7"/>
<evidence type="ECO:0000256" key="1">
    <source>
        <dbReference type="SAM" id="Phobius"/>
    </source>
</evidence>
<protein>
    <recommendedName>
        <fullName evidence="4">Prepilin-type N-terminal cleavage/methylation domain-containing protein</fullName>
    </recommendedName>
</protein>
<evidence type="ECO:0000313" key="3">
    <source>
        <dbReference type="Proteomes" id="UP000185192"/>
    </source>
</evidence>
<dbReference type="Proteomes" id="UP000185192">
    <property type="component" value="Unassembled WGS sequence"/>
</dbReference>
<dbReference type="EMBL" id="FSQW01000002">
    <property type="protein sequence ID" value="SIO20621.1"/>
    <property type="molecule type" value="Genomic_DNA"/>
</dbReference>
<keyword evidence="3" id="KW-1185">Reference proteome</keyword>
<evidence type="ECO:0008006" key="4">
    <source>
        <dbReference type="Google" id="ProtNLM"/>
    </source>
</evidence>
<name>A0A1N6HLH7_9SPHN</name>
<evidence type="ECO:0000313" key="2">
    <source>
        <dbReference type="EMBL" id="SIO20621.1"/>
    </source>
</evidence>
<organism evidence="2 3">
    <name type="scientific">Parasphingorhabdus marina DSM 22363</name>
    <dbReference type="NCBI Taxonomy" id="1123272"/>
    <lineage>
        <taxon>Bacteria</taxon>
        <taxon>Pseudomonadati</taxon>
        <taxon>Pseudomonadota</taxon>
        <taxon>Alphaproteobacteria</taxon>
        <taxon>Sphingomonadales</taxon>
        <taxon>Sphingomonadaceae</taxon>
        <taxon>Parasphingorhabdus</taxon>
    </lineage>
</organism>
<reference evidence="3" key="1">
    <citation type="submission" date="2016-11" db="EMBL/GenBank/DDBJ databases">
        <authorList>
            <person name="Varghese N."/>
            <person name="Submissions S."/>
        </authorList>
    </citation>
    <scope>NUCLEOTIDE SEQUENCE [LARGE SCALE GENOMIC DNA]</scope>
    <source>
        <strain evidence="3">DSM 22363</strain>
    </source>
</reference>